<sequence>MTPTTDDDYLPRGAFRAGSRRTRLAALMTRLILRPMTNLLPTSRGGIEFSRRLVATSMKLFGPVPKGTGVDLVAEVPVRGEWVRAPGLSPGPRVILYIHGSAYVICSARTHRGLTARLSSSTGLPVFTVDYRLAPEHPFPAAADDLEAAYRWLLGQGYDASNIVIAGDSAGGHLAADLIIENDRTGTPQPGALVLFSPLIDLDFELSARMERTRKDPMISAKAARGLVALYTDGHDADLPRLRLDLGRVRELPPTLIQVGGAEMLRGDARHLHSMIDAAGGESELEIWPDQMHVFQALPRLIPEADRALEHASAFIAYALDNQALQHDSKEQVCR</sequence>
<dbReference type="GO" id="GO:0106435">
    <property type="term" value="F:carboxylesterase activity"/>
    <property type="evidence" value="ECO:0007669"/>
    <property type="project" value="UniProtKB-EC"/>
</dbReference>
<dbReference type="KEGG" id="rhs:A3Q41_02261"/>
<evidence type="ECO:0000313" key="6">
    <source>
        <dbReference type="Proteomes" id="UP000076038"/>
    </source>
</evidence>
<reference evidence="6" key="2">
    <citation type="submission" date="2016-04" db="EMBL/GenBank/DDBJ databases">
        <title>Complete Genome and Plasmid Sequences for Rhodococcus fascians D188 and Draft Sequences for Rhodococcus spp. Isolates PBTS 1 and PBTS 2.</title>
        <authorList>
            <person name="Stamer R."/>
            <person name="Vereecke D."/>
            <person name="Zhang Y."/>
            <person name="Schilkey F."/>
            <person name="Devitt N."/>
            <person name="Randall J."/>
        </authorList>
    </citation>
    <scope>NUCLEOTIDE SEQUENCE [LARGE SCALE GENOMIC DNA]</scope>
    <source>
        <strain evidence="6">PBTS2</strain>
    </source>
</reference>
<evidence type="ECO:0000256" key="3">
    <source>
        <dbReference type="PROSITE-ProRule" id="PRU10038"/>
    </source>
</evidence>
<organism evidence="5 6">
    <name type="scientific">Rhodococcoides fascians</name>
    <name type="common">Rhodococcus fascians</name>
    <dbReference type="NCBI Taxonomy" id="1828"/>
    <lineage>
        <taxon>Bacteria</taxon>
        <taxon>Bacillati</taxon>
        <taxon>Actinomycetota</taxon>
        <taxon>Actinomycetes</taxon>
        <taxon>Mycobacteriales</taxon>
        <taxon>Nocardiaceae</taxon>
        <taxon>Rhodococcoides</taxon>
    </lineage>
</organism>
<dbReference type="AlphaFoldDB" id="A0A143QK71"/>
<name>A0A143QK71_RHOFA</name>
<dbReference type="InterPro" id="IPR033140">
    <property type="entry name" value="Lipase_GDXG_put_SER_AS"/>
</dbReference>
<reference evidence="5 6" key="1">
    <citation type="journal article" date="2016" name="Genome Announc.">
        <title>Complete Genome and Plasmid Sequences for Rhodococcus fascians D188 and Draft Sequences for Rhodococcus Isolates PBTS 1 and PBTS 2.</title>
        <authorList>
            <person name="Stamler R.A."/>
            <person name="Vereecke D."/>
            <person name="Zhang Y."/>
            <person name="Schilkey F."/>
            <person name="Devitt N."/>
            <person name="Randall J.J."/>
        </authorList>
    </citation>
    <scope>NUCLEOTIDE SEQUENCE [LARGE SCALE GENOMIC DNA]</scope>
    <source>
        <strain evidence="5 6">PBTS2</strain>
    </source>
</reference>
<dbReference type="SUPFAM" id="SSF53474">
    <property type="entry name" value="alpha/beta-Hydrolases"/>
    <property type="match status" value="1"/>
</dbReference>
<dbReference type="Gene3D" id="3.40.50.1820">
    <property type="entry name" value="alpha/beta hydrolase"/>
    <property type="match status" value="1"/>
</dbReference>
<dbReference type="InterPro" id="IPR029058">
    <property type="entry name" value="AB_hydrolase_fold"/>
</dbReference>
<dbReference type="InterPro" id="IPR050300">
    <property type="entry name" value="GDXG_lipolytic_enzyme"/>
</dbReference>
<dbReference type="Proteomes" id="UP000076038">
    <property type="component" value="Chromosome"/>
</dbReference>
<evidence type="ECO:0000256" key="1">
    <source>
        <dbReference type="ARBA" id="ARBA00010515"/>
    </source>
</evidence>
<comment type="similarity">
    <text evidence="1">Belongs to the 'GDXG' lipolytic enzyme family.</text>
</comment>
<gene>
    <name evidence="5" type="primary">lipF_1</name>
    <name evidence="5" type="ORF">A3Q41_02261</name>
</gene>
<dbReference type="EMBL" id="CP015220">
    <property type="protein sequence ID" value="AMY23563.1"/>
    <property type="molecule type" value="Genomic_DNA"/>
</dbReference>
<dbReference type="GO" id="GO:0004806">
    <property type="term" value="F:triacylglycerol lipase activity"/>
    <property type="evidence" value="ECO:0007669"/>
    <property type="project" value="TreeGrafter"/>
</dbReference>
<protein>
    <submittedName>
        <fullName evidence="5">Carboxylesterase LipF</fullName>
        <ecNumber evidence="5">3.1.1.1</ecNumber>
    </submittedName>
</protein>
<feature type="active site" evidence="3">
    <location>
        <position position="169"/>
    </location>
</feature>
<keyword evidence="2 5" id="KW-0378">Hydrolase</keyword>
<keyword evidence="6" id="KW-1185">Reference proteome</keyword>
<dbReference type="PANTHER" id="PTHR48081:SF30">
    <property type="entry name" value="ACETYL-HYDROLASE LIPR-RELATED"/>
    <property type="match status" value="1"/>
</dbReference>
<dbReference type="RefSeq" id="WP_322843257.1">
    <property type="nucleotide sequence ID" value="NZ_CP015220.1"/>
</dbReference>
<proteinExistence type="inferred from homology"/>
<dbReference type="EC" id="3.1.1.1" evidence="5"/>
<evidence type="ECO:0000256" key="2">
    <source>
        <dbReference type="ARBA" id="ARBA00022801"/>
    </source>
</evidence>
<feature type="domain" description="Alpha/beta hydrolase fold-3" evidence="4">
    <location>
        <begin position="95"/>
        <end position="296"/>
    </location>
</feature>
<dbReference type="PROSITE" id="PS01174">
    <property type="entry name" value="LIPASE_GDXG_SER"/>
    <property type="match status" value="1"/>
</dbReference>
<dbReference type="PANTHER" id="PTHR48081">
    <property type="entry name" value="AB HYDROLASE SUPERFAMILY PROTEIN C4A8.06C"/>
    <property type="match status" value="1"/>
</dbReference>
<evidence type="ECO:0000313" key="5">
    <source>
        <dbReference type="EMBL" id="AMY23563.1"/>
    </source>
</evidence>
<accession>A0A143QK71</accession>
<evidence type="ECO:0000259" key="4">
    <source>
        <dbReference type="Pfam" id="PF07859"/>
    </source>
</evidence>
<dbReference type="InterPro" id="IPR013094">
    <property type="entry name" value="AB_hydrolase_3"/>
</dbReference>
<dbReference type="PATRIC" id="fig|1653479.3.peg.2290"/>
<dbReference type="Pfam" id="PF07859">
    <property type="entry name" value="Abhydrolase_3"/>
    <property type="match status" value="1"/>
</dbReference>